<sequence>LLLSEPPSARFNPVMTEQLMSSVSPDVLAKHTQTCQSSMQCVHDILATGNTNLGQDVQKDQQLLQSRAQNY</sequence>
<dbReference type="Pfam" id="PF23263">
    <property type="entry name" value="C8-3_MUC4"/>
    <property type="match status" value="1"/>
</dbReference>
<dbReference type="InterPro" id="IPR056619">
    <property type="entry name" value="C8-3_MUC4"/>
</dbReference>
<evidence type="ECO:0000259" key="3">
    <source>
        <dbReference type="Pfam" id="PF23263"/>
    </source>
</evidence>
<proteinExistence type="predicted"/>
<feature type="non-terminal residue" evidence="4">
    <location>
        <position position="71"/>
    </location>
</feature>
<dbReference type="AlphaFoldDB" id="A0ABD0PTY9"/>
<comment type="subcellular location">
    <subcellularLocation>
        <location evidence="1">Membrane</location>
    </subcellularLocation>
</comment>
<gene>
    <name evidence="4" type="ORF">M9458_026391</name>
</gene>
<dbReference type="Proteomes" id="UP001529510">
    <property type="component" value="Unassembled WGS sequence"/>
</dbReference>
<reference evidence="4 5" key="1">
    <citation type="submission" date="2024-05" db="EMBL/GenBank/DDBJ databases">
        <title>Genome sequencing and assembly of Indian major carp, Cirrhinus mrigala (Hamilton, 1822).</title>
        <authorList>
            <person name="Mohindra V."/>
            <person name="Chowdhury L.M."/>
            <person name="Lal K."/>
            <person name="Jena J.K."/>
        </authorList>
    </citation>
    <scope>NUCLEOTIDE SEQUENCE [LARGE SCALE GENOMIC DNA]</scope>
    <source>
        <strain evidence="4">CM1030</strain>
        <tissue evidence="4">Blood</tissue>
    </source>
</reference>
<name>A0ABD0PTY9_CIRMR</name>
<protein>
    <recommendedName>
        <fullName evidence="3">Mucin-4-like C8-3 domain-containing protein</fullName>
    </recommendedName>
</protein>
<evidence type="ECO:0000313" key="4">
    <source>
        <dbReference type="EMBL" id="KAL0177497.1"/>
    </source>
</evidence>
<feature type="non-terminal residue" evidence="4">
    <location>
        <position position="1"/>
    </location>
</feature>
<comment type="caution">
    <text evidence="4">The sequence shown here is derived from an EMBL/GenBank/DDBJ whole genome shotgun (WGS) entry which is preliminary data.</text>
</comment>
<keyword evidence="5" id="KW-1185">Reference proteome</keyword>
<evidence type="ECO:0000256" key="2">
    <source>
        <dbReference type="ARBA" id="ARBA00023136"/>
    </source>
</evidence>
<evidence type="ECO:0000256" key="1">
    <source>
        <dbReference type="ARBA" id="ARBA00004370"/>
    </source>
</evidence>
<keyword evidence="2" id="KW-0472">Membrane</keyword>
<dbReference type="EMBL" id="JAMKFB020000013">
    <property type="protein sequence ID" value="KAL0177497.1"/>
    <property type="molecule type" value="Genomic_DNA"/>
</dbReference>
<evidence type="ECO:0000313" key="5">
    <source>
        <dbReference type="Proteomes" id="UP001529510"/>
    </source>
</evidence>
<organism evidence="4 5">
    <name type="scientific">Cirrhinus mrigala</name>
    <name type="common">Mrigala</name>
    <dbReference type="NCBI Taxonomy" id="683832"/>
    <lineage>
        <taxon>Eukaryota</taxon>
        <taxon>Metazoa</taxon>
        <taxon>Chordata</taxon>
        <taxon>Craniata</taxon>
        <taxon>Vertebrata</taxon>
        <taxon>Euteleostomi</taxon>
        <taxon>Actinopterygii</taxon>
        <taxon>Neopterygii</taxon>
        <taxon>Teleostei</taxon>
        <taxon>Ostariophysi</taxon>
        <taxon>Cypriniformes</taxon>
        <taxon>Cyprinidae</taxon>
        <taxon>Labeoninae</taxon>
        <taxon>Labeonini</taxon>
        <taxon>Cirrhinus</taxon>
    </lineage>
</organism>
<feature type="domain" description="Mucin-4-like C8-3" evidence="3">
    <location>
        <begin position="22"/>
        <end position="69"/>
    </location>
</feature>
<accession>A0ABD0PTY9</accession>
<dbReference type="GO" id="GO:0016020">
    <property type="term" value="C:membrane"/>
    <property type="evidence" value="ECO:0007669"/>
    <property type="project" value="UniProtKB-SubCell"/>
</dbReference>